<dbReference type="EMBL" id="CP029187">
    <property type="protein sequence ID" value="AWI25802.1"/>
    <property type="molecule type" value="Genomic_DNA"/>
</dbReference>
<accession>A0A2S1SHI2</accession>
<dbReference type="AlphaFoldDB" id="A0A2S1SHI2"/>
<protein>
    <submittedName>
        <fullName evidence="1">Uncharacterized protein</fullName>
    </submittedName>
</protein>
<evidence type="ECO:0000313" key="1">
    <source>
        <dbReference type="EMBL" id="AWI25802.1"/>
    </source>
</evidence>
<dbReference type="RefSeq" id="WP_108903588.1">
    <property type="nucleotide sequence ID" value="NZ_CP029187.1"/>
</dbReference>
<dbReference type="KEGG" id="fpal:HYN49_07745"/>
<proteinExistence type="predicted"/>
<evidence type="ECO:0000313" key="2">
    <source>
        <dbReference type="Proteomes" id="UP000244937"/>
    </source>
</evidence>
<sequence>MGQLEGTSRLCIHTKDMVLLTGYSEGYCRRVIREIRTRNNKKRHQPVTISEFCSYLGFEEEAVRKRLY</sequence>
<organism evidence="1 2">
    <name type="scientific">Flavobacterium pallidum</name>
    <dbReference type="NCBI Taxonomy" id="2172098"/>
    <lineage>
        <taxon>Bacteria</taxon>
        <taxon>Pseudomonadati</taxon>
        <taxon>Bacteroidota</taxon>
        <taxon>Flavobacteriia</taxon>
        <taxon>Flavobacteriales</taxon>
        <taxon>Flavobacteriaceae</taxon>
        <taxon>Flavobacterium</taxon>
    </lineage>
</organism>
<keyword evidence="2" id="KW-1185">Reference proteome</keyword>
<reference evidence="1 2" key="1">
    <citation type="submission" date="2018-05" db="EMBL/GenBank/DDBJ databases">
        <title>Genome sequencing of Flavobacterium sp. HYN0049.</title>
        <authorList>
            <person name="Yi H."/>
            <person name="Baek C."/>
        </authorList>
    </citation>
    <scope>NUCLEOTIDE SEQUENCE [LARGE SCALE GENOMIC DNA]</scope>
    <source>
        <strain evidence="1 2">HYN0049</strain>
    </source>
</reference>
<name>A0A2S1SHI2_9FLAO</name>
<dbReference type="OrthoDB" id="711499at2"/>
<gene>
    <name evidence="1" type="ORF">HYN49_07745</name>
</gene>
<dbReference type="Proteomes" id="UP000244937">
    <property type="component" value="Chromosome"/>
</dbReference>